<dbReference type="STRING" id="1123350.SAMN02744040_00229"/>
<feature type="transmembrane region" description="Helical" evidence="1">
    <location>
        <begin position="6"/>
        <end position="25"/>
    </location>
</feature>
<gene>
    <name evidence="2" type="ORF">SAMN02744040_00229</name>
</gene>
<protein>
    <submittedName>
        <fullName evidence="2">Uncharacterized protein</fullName>
    </submittedName>
</protein>
<keyword evidence="1" id="KW-0812">Transmembrane</keyword>
<proteinExistence type="predicted"/>
<dbReference type="OrthoDB" id="10015924at2"/>
<dbReference type="Proteomes" id="UP000242520">
    <property type="component" value="Unassembled WGS sequence"/>
</dbReference>
<dbReference type="RefSeq" id="WP_072723029.1">
    <property type="nucleotide sequence ID" value="NZ_FQXH01000005.1"/>
</dbReference>
<reference evidence="3" key="1">
    <citation type="submission" date="2016-11" db="EMBL/GenBank/DDBJ databases">
        <authorList>
            <person name="Varghese N."/>
            <person name="Submissions S."/>
        </authorList>
    </citation>
    <scope>NUCLEOTIDE SEQUENCE [LARGE SCALE GENOMIC DNA]</scope>
    <source>
        <strain evidence="3">DSM 15285</strain>
    </source>
</reference>
<keyword evidence="1" id="KW-1133">Transmembrane helix</keyword>
<accession>A0A1M5NUT2</accession>
<keyword evidence="1" id="KW-0472">Membrane</keyword>
<organism evidence="2 3">
    <name type="scientific">Tepidibacter thalassicus DSM 15285</name>
    <dbReference type="NCBI Taxonomy" id="1123350"/>
    <lineage>
        <taxon>Bacteria</taxon>
        <taxon>Bacillati</taxon>
        <taxon>Bacillota</taxon>
        <taxon>Clostridia</taxon>
        <taxon>Peptostreptococcales</taxon>
        <taxon>Peptostreptococcaceae</taxon>
        <taxon>Tepidibacter</taxon>
    </lineage>
</organism>
<name>A0A1M5NUT2_9FIRM</name>
<dbReference type="EMBL" id="FQXH01000005">
    <property type="protein sequence ID" value="SHG93228.1"/>
    <property type="molecule type" value="Genomic_DNA"/>
</dbReference>
<keyword evidence="3" id="KW-1185">Reference proteome</keyword>
<evidence type="ECO:0000313" key="2">
    <source>
        <dbReference type="EMBL" id="SHG93228.1"/>
    </source>
</evidence>
<feature type="transmembrane region" description="Helical" evidence="1">
    <location>
        <begin position="37"/>
        <end position="56"/>
    </location>
</feature>
<evidence type="ECO:0000256" key="1">
    <source>
        <dbReference type="SAM" id="Phobius"/>
    </source>
</evidence>
<evidence type="ECO:0000313" key="3">
    <source>
        <dbReference type="Proteomes" id="UP000242520"/>
    </source>
</evidence>
<sequence length="104" mass="12254">MKKNILYTLVINYLLLFMCTLNSIVKKMSFFEFITRSMFLLIALNVVLFIFFNIILKNINKTKNNIDIVIPPIDSDIKDILNENDGQEDDNNEFKEINFKDLNN</sequence>
<dbReference type="AlphaFoldDB" id="A0A1M5NUT2"/>